<evidence type="ECO:0008006" key="4">
    <source>
        <dbReference type="Google" id="ProtNLM"/>
    </source>
</evidence>
<feature type="region of interest" description="Disordered" evidence="1">
    <location>
        <begin position="1"/>
        <end position="28"/>
    </location>
</feature>
<name>A0A3P7N2I3_DIBLA</name>
<gene>
    <name evidence="2" type="ORF">DILT_LOCUS17057</name>
</gene>
<feature type="region of interest" description="Disordered" evidence="1">
    <location>
        <begin position="219"/>
        <end position="253"/>
    </location>
</feature>
<accession>A0A3P7N2I3</accession>
<reference evidence="2 3" key="1">
    <citation type="submission" date="2018-11" db="EMBL/GenBank/DDBJ databases">
        <authorList>
            <consortium name="Pathogen Informatics"/>
        </authorList>
    </citation>
    <scope>NUCLEOTIDE SEQUENCE [LARGE SCALE GENOMIC DNA]</scope>
</reference>
<dbReference type="EMBL" id="UYRU01089043">
    <property type="protein sequence ID" value="VDN36525.1"/>
    <property type="molecule type" value="Genomic_DNA"/>
</dbReference>
<evidence type="ECO:0000313" key="2">
    <source>
        <dbReference type="EMBL" id="VDN36525.1"/>
    </source>
</evidence>
<dbReference type="OrthoDB" id="6283067at2759"/>
<sequence length="253" mass="27990">MVAGGNGSSTPVVNPPRIQPTLPSNPTAVVPPTPSAILAPPTFEIGHNVSEWLLDLDIFLTTVPKGHQTSYLLNFLSPSARRRLVEAGVRPETPFSIARDLFTEKCDDPTPTGFVIEQFTKLSQKPDQSIDDFAAELSHVATIAFPFATEHERERLILHWFISGLFDPKLADALVVSRPTTLADAKEFCLFYQSYHAVRRPTQATDTLANRFTPFFTRDSTPSTNLDPRTYPESAIGRNPETQPPSPFSQLQS</sequence>
<evidence type="ECO:0000313" key="3">
    <source>
        <dbReference type="Proteomes" id="UP000281553"/>
    </source>
</evidence>
<proteinExistence type="predicted"/>
<evidence type="ECO:0000256" key="1">
    <source>
        <dbReference type="SAM" id="MobiDB-lite"/>
    </source>
</evidence>
<dbReference type="AlphaFoldDB" id="A0A3P7N2I3"/>
<organism evidence="2 3">
    <name type="scientific">Dibothriocephalus latus</name>
    <name type="common">Fish tapeworm</name>
    <name type="synonym">Diphyllobothrium latum</name>
    <dbReference type="NCBI Taxonomy" id="60516"/>
    <lineage>
        <taxon>Eukaryota</taxon>
        <taxon>Metazoa</taxon>
        <taxon>Spiralia</taxon>
        <taxon>Lophotrochozoa</taxon>
        <taxon>Platyhelminthes</taxon>
        <taxon>Cestoda</taxon>
        <taxon>Eucestoda</taxon>
        <taxon>Diphyllobothriidea</taxon>
        <taxon>Diphyllobothriidae</taxon>
        <taxon>Dibothriocephalus</taxon>
    </lineage>
</organism>
<dbReference type="Proteomes" id="UP000281553">
    <property type="component" value="Unassembled WGS sequence"/>
</dbReference>
<keyword evidence="3" id="KW-1185">Reference proteome</keyword>
<protein>
    <recommendedName>
        <fullName evidence="4">Retrotransposon gag domain-containing protein</fullName>
    </recommendedName>
</protein>